<evidence type="ECO:0000256" key="1">
    <source>
        <dbReference type="SAM" id="MobiDB-lite"/>
    </source>
</evidence>
<accession>A0ABD0MCN7</accession>
<name>A0ABD0MCN7_CIRMR</name>
<gene>
    <name evidence="2" type="ORF">M9458_058132</name>
</gene>
<organism evidence="2 3">
    <name type="scientific">Cirrhinus mrigala</name>
    <name type="common">Mrigala</name>
    <dbReference type="NCBI Taxonomy" id="683832"/>
    <lineage>
        <taxon>Eukaryota</taxon>
        <taxon>Metazoa</taxon>
        <taxon>Chordata</taxon>
        <taxon>Craniata</taxon>
        <taxon>Vertebrata</taxon>
        <taxon>Euteleostomi</taxon>
        <taxon>Actinopterygii</taxon>
        <taxon>Neopterygii</taxon>
        <taxon>Teleostei</taxon>
        <taxon>Ostariophysi</taxon>
        <taxon>Cypriniformes</taxon>
        <taxon>Cyprinidae</taxon>
        <taxon>Labeoninae</taxon>
        <taxon>Labeonini</taxon>
        <taxon>Cirrhinus</taxon>
    </lineage>
</organism>
<protein>
    <submittedName>
        <fullName evidence="2">Uncharacterized protein</fullName>
    </submittedName>
</protein>
<evidence type="ECO:0000313" key="2">
    <source>
        <dbReference type="EMBL" id="KAL0146501.1"/>
    </source>
</evidence>
<dbReference type="AlphaFoldDB" id="A0ABD0MCN7"/>
<feature type="region of interest" description="Disordered" evidence="1">
    <location>
        <begin position="20"/>
        <end position="122"/>
    </location>
</feature>
<dbReference type="EMBL" id="JAMKFB020000915">
    <property type="protein sequence ID" value="KAL0146501.1"/>
    <property type="molecule type" value="Genomic_DNA"/>
</dbReference>
<comment type="caution">
    <text evidence="2">The sequence shown here is derived from an EMBL/GenBank/DDBJ whole genome shotgun (WGS) entry which is preliminary data.</text>
</comment>
<reference evidence="2 3" key="1">
    <citation type="submission" date="2024-05" db="EMBL/GenBank/DDBJ databases">
        <title>Genome sequencing and assembly of Indian major carp, Cirrhinus mrigala (Hamilton, 1822).</title>
        <authorList>
            <person name="Mohindra V."/>
            <person name="Chowdhury L.M."/>
            <person name="Lal K."/>
            <person name="Jena J.K."/>
        </authorList>
    </citation>
    <scope>NUCLEOTIDE SEQUENCE [LARGE SCALE GENOMIC DNA]</scope>
    <source>
        <strain evidence="2">CM1030</strain>
        <tissue evidence="2">Blood</tissue>
    </source>
</reference>
<dbReference type="Proteomes" id="UP001529510">
    <property type="component" value="Unassembled WGS sequence"/>
</dbReference>
<keyword evidence="3" id="KW-1185">Reference proteome</keyword>
<sequence>MGQRHADPFAAFIEIKLKVRQAGVRDSIRNNRDNPKGESVDEQKSGQAADRVNNNPENKAIRQKAGGKESENNKQSRSNTDNPIHRGNAQKCRSSKQDFTENEGPEAAYKGWLIDGTWERNQ</sequence>
<proteinExistence type="predicted"/>
<feature type="compositionally biased region" description="Basic and acidic residues" evidence="1">
    <location>
        <begin position="26"/>
        <end position="44"/>
    </location>
</feature>
<evidence type="ECO:0000313" key="3">
    <source>
        <dbReference type="Proteomes" id="UP001529510"/>
    </source>
</evidence>